<dbReference type="OMA" id="MAQMQLK"/>
<comment type="subcellular location">
    <subcellularLocation>
        <location evidence="2">Cytoplasm</location>
        <location evidence="2">Cytoskeleton</location>
        <location evidence="2">Flagellum axoneme</location>
    </subcellularLocation>
    <subcellularLocation>
        <location evidence="1">Nucleus</location>
    </subcellularLocation>
</comment>
<dbReference type="GO" id="GO:0031514">
    <property type="term" value="C:motile cilium"/>
    <property type="evidence" value="ECO:0007669"/>
    <property type="project" value="TreeGrafter"/>
</dbReference>
<dbReference type="GO" id="GO:0044782">
    <property type="term" value="P:cilium organization"/>
    <property type="evidence" value="ECO:0007669"/>
    <property type="project" value="TreeGrafter"/>
</dbReference>
<evidence type="ECO:0000256" key="2">
    <source>
        <dbReference type="ARBA" id="ARBA00004611"/>
    </source>
</evidence>
<dbReference type="RefSeq" id="XP_011212569.1">
    <property type="nucleotide sequence ID" value="XM_011214267.3"/>
</dbReference>
<comment type="similarity">
    <text evidence="3">Belongs to the MNS1 family.</text>
</comment>
<keyword evidence="11" id="KW-0469">Meiosis</keyword>
<dbReference type="Pfam" id="PF13868">
    <property type="entry name" value="TPH"/>
    <property type="match status" value="1"/>
</dbReference>
<evidence type="ECO:0000256" key="12">
    <source>
        <dbReference type="ARBA" id="ARBA00023273"/>
    </source>
</evidence>
<proteinExistence type="inferred from homology"/>
<evidence type="ECO:0000313" key="19">
    <source>
        <dbReference type="RefSeq" id="XP_019848202.1"/>
    </source>
</evidence>
<evidence type="ECO:0000313" key="18">
    <source>
        <dbReference type="RefSeq" id="XP_011212569.1"/>
    </source>
</evidence>
<reference evidence="20" key="2">
    <citation type="submission" date="2022-04" db="UniProtKB">
        <authorList>
            <consortium name="RefSeq"/>
        </authorList>
    </citation>
    <scope>IDENTIFICATION</scope>
    <source>
        <strain evidence="18 19">Punador</strain>
    </source>
</reference>
<dbReference type="EMBL" id="GAKP01005780">
    <property type="protein sequence ID" value="JAC53172.1"/>
    <property type="molecule type" value="Transcribed_RNA"/>
</dbReference>
<evidence type="ECO:0000256" key="10">
    <source>
        <dbReference type="ARBA" id="ARBA00023242"/>
    </source>
</evidence>
<dbReference type="GO" id="GO:0051321">
    <property type="term" value="P:meiotic cell cycle"/>
    <property type="evidence" value="ECO:0007669"/>
    <property type="project" value="UniProtKB-KW"/>
</dbReference>
<dbReference type="InterPro" id="IPR043597">
    <property type="entry name" value="TPH_dom"/>
</dbReference>
<evidence type="ECO:0000256" key="1">
    <source>
        <dbReference type="ARBA" id="ARBA00004123"/>
    </source>
</evidence>
<keyword evidence="8" id="KW-0969">Cilium</keyword>
<evidence type="ECO:0000313" key="20">
    <source>
        <dbReference type="RefSeq" id="XP_019848203.1"/>
    </source>
</evidence>
<dbReference type="Proteomes" id="UP001652620">
    <property type="component" value="Unplaced"/>
</dbReference>
<dbReference type="OrthoDB" id="197839at2759"/>
<dbReference type="EMBL" id="GAKP01005778">
    <property type="protein sequence ID" value="JAC53174.1"/>
    <property type="molecule type" value="Transcribed_RNA"/>
</dbReference>
<dbReference type="PANTHER" id="PTHR19265">
    <property type="entry name" value="MEIOSIS-SPECIFIC NUCLEAR STRUCTURAL PROTEIN 1"/>
    <property type="match status" value="1"/>
</dbReference>
<dbReference type="GeneID" id="105232558"/>
<evidence type="ECO:0000256" key="13">
    <source>
        <dbReference type="ARBA" id="ARBA00046114"/>
    </source>
</evidence>
<evidence type="ECO:0000313" key="16">
    <source>
        <dbReference type="EMBL" id="JAC53172.1"/>
    </source>
</evidence>
<feature type="coiled-coil region" evidence="14">
    <location>
        <begin position="79"/>
        <end position="123"/>
    </location>
</feature>
<evidence type="ECO:0000256" key="14">
    <source>
        <dbReference type="SAM" id="Coils"/>
    </source>
</evidence>
<name>A0A034WFU8_BACDO</name>
<dbReference type="GO" id="GO:0005634">
    <property type="term" value="C:nucleus"/>
    <property type="evidence" value="ECO:0007669"/>
    <property type="project" value="UniProtKB-SubCell"/>
</dbReference>
<evidence type="ECO:0000256" key="8">
    <source>
        <dbReference type="ARBA" id="ARBA00023069"/>
    </source>
</evidence>
<keyword evidence="10" id="KW-0539">Nucleus</keyword>
<dbReference type="KEGG" id="bdr:105232558"/>
<evidence type="ECO:0000256" key="5">
    <source>
        <dbReference type="ARBA" id="ARBA00022490"/>
    </source>
</evidence>
<keyword evidence="7 14" id="KW-0175">Coiled coil</keyword>
<organism evidence="16">
    <name type="scientific">Bactrocera dorsalis</name>
    <name type="common">Oriental fruit fly</name>
    <name type="synonym">Dacus dorsalis</name>
    <dbReference type="NCBI Taxonomy" id="27457"/>
    <lineage>
        <taxon>Eukaryota</taxon>
        <taxon>Metazoa</taxon>
        <taxon>Ecdysozoa</taxon>
        <taxon>Arthropoda</taxon>
        <taxon>Hexapoda</taxon>
        <taxon>Insecta</taxon>
        <taxon>Pterygota</taxon>
        <taxon>Neoptera</taxon>
        <taxon>Endopterygota</taxon>
        <taxon>Diptera</taxon>
        <taxon>Brachycera</taxon>
        <taxon>Muscomorpha</taxon>
        <taxon>Tephritoidea</taxon>
        <taxon>Tephritidae</taxon>
        <taxon>Bactrocera</taxon>
        <taxon>Bactrocera</taxon>
    </lineage>
</organism>
<evidence type="ECO:0000256" key="9">
    <source>
        <dbReference type="ARBA" id="ARBA00023212"/>
    </source>
</evidence>
<feature type="coiled-coil region" evidence="14">
    <location>
        <begin position="174"/>
        <end position="263"/>
    </location>
</feature>
<dbReference type="EMBL" id="GAKP01005779">
    <property type="protein sequence ID" value="JAC53173.1"/>
    <property type="molecule type" value="Transcribed_RNA"/>
</dbReference>
<evidence type="ECO:0000256" key="6">
    <source>
        <dbReference type="ARBA" id="ARBA00022846"/>
    </source>
</evidence>
<evidence type="ECO:0000313" key="17">
    <source>
        <dbReference type="Proteomes" id="UP001652620"/>
    </source>
</evidence>
<protein>
    <recommendedName>
        <fullName evidence="4">Meiosis-specific nuclear structural protein 1</fullName>
    </recommendedName>
</protein>
<evidence type="ECO:0000256" key="11">
    <source>
        <dbReference type="ARBA" id="ARBA00023254"/>
    </source>
</evidence>
<dbReference type="InterPro" id="IPR026504">
    <property type="entry name" value="MNS1"/>
</dbReference>
<keyword evidence="17" id="KW-1185">Reference proteome</keyword>
<dbReference type="PANTHER" id="PTHR19265:SF0">
    <property type="entry name" value="MEIOSIS-SPECIFIC NUCLEAR STRUCTURAL PROTEIN 1"/>
    <property type="match status" value="1"/>
</dbReference>
<keyword evidence="9" id="KW-0206">Cytoskeleton</keyword>
<evidence type="ECO:0000256" key="7">
    <source>
        <dbReference type="ARBA" id="ARBA00023054"/>
    </source>
</evidence>
<comment type="function">
    <text evidence="13">Microtubule inner protein (MIP) part of the dynein-decorated doublet microtubules (DMTs) in cilia axoneme, which is required for motile cilia beating. May play a role in the control of meiotic division and germ cell differentiation through regulation of pairing and recombination during meiosis. Required for sperm flagella assembly. May play a role in the assembly and function of the outer dynein arm-docking complex (ODA-DC). ODA-DC mediates outer dynein arms (ODA) binding onto the axonemal doublet microtubules.</text>
</comment>
<evidence type="ECO:0000256" key="4">
    <source>
        <dbReference type="ARBA" id="ARBA00014813"/>
    </source>
</evidence>
<keyword evidence="5" id="KW-0963">Cytoplasm</keyword>
<accession>A0A034WFU8</accession>
<gene>
    <name evidence="16" type="primary">MNS1</name>
    <name evidence="18 19 20" type="synonym">LOC105232558</name>
</gene>
<dbReference type="RefSeq" id="XP_019848203.1">
    <property type="nucleotide sequence ID" value="XM_019992644.2"/>
</dbReference>
<dbReference type="AlphaFoldDB" id="A0A034WFU8"/>
<feature type="domain" description="Trichohyalin-plectin-homology" evidence="15">
    <location>
        <begin position="82"/>
        <end position="433"/>
    </location>
</feature>
<evidence type="ECO:0000259" key="15">
    <source>
        <dbReference type="Pfam" id="PF13868"/>
    </source>
</evidence>
<evidence type="ECO:0000256" key="3">
    <source>
        <dbReference type="ARBA" id="ARBA00009158"/>
    </source>
</evidence>
<keyword evidence="6" id="KW-0282">Flagellum</keyword>
<sequence length="454" mass="54978">MFGGFRCTVPADADRKVDTSNNLFIETVMEQERRVKDLKAQEIQMTAENPRIRTQQETTDISIELKAQKVEDFLDKKRRQQLRQNNLDLRQLEKQLKAAFISKQLAEQKVATDKLKLEQMKKKRLEDVEFDAEQKRCKEALVEIEKKEIKKKQEFRNVLLGQMEESQQRRKIEYTEVLKERDEMQKLLQKYKAEHEAELMEIERRKENAKKEMDEFKRLQDALKLENMAQKMDEVERFQAMMKEREEKNLQTKLEREAETQRRAELSDRIGQQLYNVESEKRKRENLLLDLLVEERNTNEDIRYKQNLEKQWNDRLQMRREFERYRAERDRRKLEQEQNEDAIFLADMRKQLAERDKLDQLADEKRRQKIREHGRAIQEMIELRRRQRAIDAAEEIKWHEYLLSEERKQLKMVEDERLQMLKSAPVDVLRYLPSGVLKDTDRKILGLPNQGKKA</sequence>
<keyword evidence="12" id="KW-0966">Cell projection</keyword>
<dbReference type="RefSeq" id="XP_019848202.1">
    <property type="nucleotide sequence ID" value="XM_019992643.2"/>
</dbReference>
<reference evidence="16" key="1">
    <citation type="journal article" date="2014" name="BMC Genomics">
        <title>Characterizing the developmental transcriptome of the oriental fruit fly, Bactrocera dorsalis (Diptera: Tephritidae) through comparative genomic analysis with Drosophila melanogaster utilizing modENCODE datasets.</title>
        <authorList>
            <person name="Geib S.M."/>
            <person name="Calla B."/>
            <person name="Hall B."/>
            <person name="Hou S."/>
            <person name="Manoukis N.C."/>
        </authorList>
    </citation>
    <scope>NUCLEOTIDE SEQUENCE</scope>
    <source>
        <strain evidence="16">Punador</strain>
    </source>
</reference>